<comment type="subcellular location">
    <subcellularLocation>
        <location evidence="4">Cell outer membrane</location>
        <topology evidence="4">Lipid-anchor</topology>
    </subcellularLocation>
</comment>
<evidence type="ECO:0000256" key="4">
    <source>
        <dbReference type="HAMAP-Rule" id="MF_00925"/>
    </source>
</evidence>
<evidence type="ECO:0000256" key="6">
    <source>
        <dbReference type="SAM" id="SignalP"/>
    </source>
</evidence>
<dbReference type="InterPro" id="IPR026592">
    <property type="entry name" value="BamE"/>
</dbReference>
<feature type="region of interest" description="Disordered" evidence="5">
    <location>
        <begin position="160"/>
        <end position="254"/>
    </location>
</feature>
<dbReference type="Pfam" id="PF04355">
    <property type="entry name" value="BamE"/>
    <property type="match status" value="1"/>
</dbReference>
<protein>
    <recommendedName>
        <fullName evidence="4">Outer membrane protein assembly factor BamE</fullName>
    </recommendedName>
</protein>
<evidence type="ECO:0000313" key="9">
    <source>
        <dbReference type="Proteomes" id="UP000216885"/>
    </source>
</evidence>
<dbReference type="GO" id="GO:0043165">
    <property type="term" value="P:Gram-negative-bacterium-type cell outer membrane assembly"/>
    <property type="evidence" value="ECO:0007669"/>
    <property type="project" value="UniProtKB-UniRule"/>
</dbReference>
<keyword evidence="2 4" id="KW-0472">Membrane</keyword>
<keyword evidence="3 4" id="KW-0998">Cell outer membrane</keyword>
<dbReference type="Proteomes" id="UP000216885">
    <property type="component" value="Unassembled WGS sequence"/>
</dbReference>
<dbReference type="HAMAP" id="MF_00925">
    <property type="entry name" value="OM_assembly_BamE"/>
    <property type="match status" value="1"/>
</dbReference>
<dbReference type="InterPro" id="IPR007450">
    <property type="entry name" value="BamE_dom"/>
</dbReference>
<dbReference type="GO" id="GO:0051205">
    <property type="term" value="P:protein insertion into membrane"/>
    <property type="evidence" value="ECO:0007669"/>
    <property type="project" value="UniProtKB-UniRule"/>
</dbReference>
<evidence type="ECO:0000313" key="8">
    <source>
        <dbReference type="EMBL" id="OZI59073.1"/>
    </source>
</evidence>
<comment type="caution">
    <text evidence="8">The sequence shown here is derived from an EMBL/GenBank/DDBJ whole genome shotgun (WGS) entry which is preliminary data.</text>
</comment>
<feature type="signal peptide" evidence="6">
    <location>
        <begin position="1"/>
        <end position="20"/>
    </location>
</feature>
<evidence type="ECO:0000256" key="3">
    <source>
        <dbReference type="ARBA" id="ARBA00023237"/>
    </source>
</evidence>
<dbReference type="EMBL" id="NEVQ01000008">
    <property type="protein sequence ID" value="OZI59073.1"/>
    <property type="molecule type" value="Genomic_DNA"/>
</dbReference>
<dbReference type="InterPro" id="IPR037873">
    <property type="entry name" value="BamE-like"/>
</dbReference>
<feature type="compositionally biased region" description="Polar residues" evidence="5">
    <location>
        <begin position="237"/>
        <end position="246"/>
    </location>
</feature>
<comment type="function">
    <text evidence="4">Part of the outer membrane protein assembly complex, which is involved in assembly and insertion of beta-barrel proteins into the outer membrane.</text>
</comment>
<evidence type="ECO:0000256" key="1">
    <source>
        <dbReference type="ARBA" id="ARBA00022729"/>
    </source>
</evidence>
<keyword evidence="4" id="KW-0564">Palmitate</keyword>
<keyword evidence="4" id="KW-0449">Lipoprotein</keyword>
<proteinExistence type="inferred from homology"/>
<dbReference type="PANTHER" id="PTHR37482">
    <property type="entry name" value="OUTER MEMBRANE PROTEIN ASSEMBLY FACTOR BAME"/>
    <property type="match status" value="1"/>
</dbReference>
<dbReference type="AlphaFoldDB" id="A0A261UDZ3"/>
<accession>A0A261UDZ3</accession>
<evidence type="ECO:0000256" key="5">
    <source>
        <dbReference type="SAM" id="MobiDB-lite"/>
    </source>
</evidence>
<name>A0A261UDZ3_9BORD</name>
<keyword evidence="1 4" id="KW-0732">Signal</keyword>
<dbReference type="PROSITE" id="PS51257">
    <property type="entry name" value="PROKAR_LIPOPROTEIN"/>
    <property type="match status" value="1"/>
</dbReference>
<comment type="similarity">
    <text evidence="4">Belongs to the BamE family.</text>
</comment>
<comment type="subunit">
    <text evidence="4">Part of the Bam complex.</text>
</comment>
<reference evidence="8 9" key="1">
    <citation type="submission" date="2017-05" db="EMBL/GenBank/DDBJ databases">
        <title>Complete and WGS of Bordetella genogroups.</title>
        <authorList>
            <person name="Spilker T."/>
            <person name="LiPuma J."/>
        </authorList>
    </citation>
    <scope>NUCLEOTIDE SEQUENCE [LARGE SCALE GENOMIC DNA]</scope>
    <source>
        <strain evidence="8 9">AU9919</strain>
    </source>
</reference>
<feature type="compositionally biased region" description="Polar residues" evidence="5">
    <location>
        <begin position="190"/>
        <end position="204"/>
    </location>
</feature>
<evidence type="ECO:0000256" key="2">
    <source>
        <dbReference type="ARBA" id="ARBA00023136"/>
    </source>
</evidence>
<dbReference type="PANTHER" id="PTHR37482:SF1">
    <property type="entry name" value="OUTER MEMBRANE PROTEIN ASSEMBLY FACTOR BAME"/>
    <property type="match status" value="1"/>
</dbReference>
<evidence type="ECO:0000259" key="7">
    <source>
        <dbReference type="Pfam" id="PF04355"/>
    </source>
</evidence>
<feature type="chain" id="PRO_5013415072" description="Outer membrane protein assembly factor BamE" evidence="6">
    <location>
        <begin position="21"/>
        <end position="254"/>
    </location>
</feature>
<gene>
    <name evidence="4" type="primary">bamE</name>
    <name evidence="8" type="ORF">CAL20_05420</name>
</gene>
<keyword evidence="9" id="KW-1185">Reference proteome</keyword>
<dbReference type="Gene3D" id="3.30.1450.10">
    <property type="match status" value="1"/>
</dbReference>
<dbReference type="GO" id="GO:1990063">
    <property type="term" value="C:Bam protein complex"/>
    <property type="evidence" value="ECO:0007669"/>
    <property type="project" value="TreeGrafter"/>
</dbReference>
<feature type="compositionally biased region" description="Low complexity" evidence="5">
    <location>
        <begin position="160"/>
        <end position="174"/>
    </location>
</feature>
<feature type="domain" description="Outer membrane protein assembly factor BamE" evidence="7">
    <location>
        <begin position="42"/>
        <end position="111"/>
    </location>
</feature>
<sequence>MIARIPTRFLKTALAATAIAAVVAGCSSDKWGFPYKAPVQQGNWITQEQVALLQPGMTREQVRFALGSPTLTSVLHADRWDYPYYFKPGYGDPQERKFTVWFDNDRLVRWEGDKQPDLQPFQLNAEGKPQEKIDEQIDAETARQNAEGAIQSAVPADAAQLPALGTPPGGALPADNANGAVAPASGADAGTQSGTAAQPTSDTGSGIRAPSMSESDALPAEDTSSGTSRQRELRLNAPSTGSSNPATGGAEPLR</sequence>
<dbReference type="GO" id="GO:0030674">
    <property type="term" value="F:protein-macromolecule adaptor activity"/>
    <property type="evidence" value="ECO:0007669"/>
    <property type="project" value="TreeGrafter"/>
</dbReference>
<organism evidence="8 9">
    <name type="scientific">Bordetella genomosp. 4</name>
    <dbReference type="NCBI Taxonomy" id="463044"/>
    <lineage>
        <taxon>Bacteria</taxon>
        <taxon>Pseudomonadati</taxon>
        <taxon>Pseudomonadota</taxon>
        <taxon>Betaproteobacteria</taxon>
        <taxon>Burkholderiales</taxon>
        <taxon>Alcaligenaceae</taxon>
        <taxon>Bordetella</taxon>
    </lineage>
</organism>